<dbReference type="OrthoDB" id="6614653at2759"/>
<keyword evidence="2" id="KW-1185">Reference proteome</keyword>
<reference evidence="1 2" key="1">
    <citation type="submission" date="2017-04" db="EMBL/GenBank/DDBJ databases">
        <title>Draft genome sequence of Tuber borchii Vittad., a whitish edible truffle.</title>
        <authorList>
            <consortium name="DOE Joint Genome Institute"/>
            <person name="Murat C."/>
            <person name="Kuo A."/>
            <person name="Barry K.W."/>
            <person name="Clum A."/>
            <person name="Dockter R.B."/>
            <person name="Fauchery L."/>
            <person name="Iotti M."/>
            <person name="Kohler A."/>
            <person name="Labutti K."/>
            <person name="Lindquist E.A."/>
            <person name="Lipzen A."/>
            <person name="Ohm R.A."/>
            <person name="Wang M."/>
            <person name="Grigoriev I.V."/>
            <person name="Zambonelli A."/>
            <person name="Martin F.M."/>
        </authorList>
    </citation>
    <scope>NUCLEOTIDE SEQUENCE [LARGE SCALE GENOMIC DNA]</scope>
    <source>
        <strain evidence="1 2">Tbo3840</strain>
    </source>
</reference>
<gene>
    <name evidence="1" type="ORF">B9Z19DRAFT_1132783</name>
</gene>
<comment type="caution">
    <text evidence="1">The sequence shown here is derived from an EMBL/GenBank/DDBJ whole genome shotgun (WGS) entry which is preliminary data.</text>
</comment>
<name>A0A2T6ZGQ8_TUBBO</name>
<evidence type="ECO:0000313" key="1">
    <source>
        <dbReference type="EMBL" id="PUU74671.1"/>
    </source>
</evidence>
<sequence length="57" mass="6409">MDYSSLPELLPDIPEFPGDPQVPYRDISESSPVALVSVSLGFEALFIARVEMKRGWR</sequence>
<dbReference type="Proteomes" id="UP000244722">
    <property type="component" value="Unassembled WGS sequence"/>
</dbReference>
<proteinExistence type="predicted"/>
<organism evidence="1 2">
    <name type="scientific">Tuber borchii</name>
    <name type="common">White truffle</name>
    <dbReference type="NCBI Taxonomy" id="42251"/>
    <lineage>
        <taxon>Eukaryota</taxon>
        <taxon>Fungi</taxon>
        <taxon>Dikarya</taxon>
        <taxon>Ascomycota</taxon>
        <taxon>Pezizomycotina</taxon>
        <taxon>Pezizomycetes</taxon>
        <taxon>Pezizales</taxon>
        <taxon>Tuberaceae</taxon>
        <taxon>Tuber</taxon>
    </lineage>
</organism>
<accession>A0A2T6ZGQ8</accession>
<protein>
    <submittedName>
        <fullName evidence="1">Uncharacterized protein</fullName>
    </submittedName>
</protein>
<dbReference type="AlphaFoldDB" id="A0A2T6ZGQ8"/>
<evidence type="ECO:0000313" key="2">
    <source>
        <dbReference type="Proteomes" id="UP000244722"/>
    </source>
</evidence>
<dbReference type="EMBL" id="NESQ01000280">
    <property type="protein sequence ID" value="PUU74671.1"/>
    <property type="molecule type" value="Genomic_DNA"/>
</dbReference>